<accession>A0AAP0ERT2</accession>
<dbReference type="InterPro" id="IPR033060">
    <property type="entry name" value="INTS7"/>
</dbReference>
<dbReference type="GO" id="GO:0034472">
    <property type="term" value="P:snRNA 3'-end processing"/>
    <property type="evidence" value="ECO:0007669"/>
    <property type="project" value="TreeGrafter"/>
</dbReference>
<dbReference type="SUPFAM" id="SSF48371">
    <property type="entry name" value="ARM repeat"/>
    <property type="match status" value="1"/>
</dbReference>
<dbReference type="EMBL" id="JBBNAF010000011">
    <property type="protein sequence ID" value="KAK9098201.1"/>
    <property type="molecule type" value="Genomic_DNA"/>
</dbReference>
<keyword evidence="11" id="KW-1185">Reference proteome</keyword>
<dbReference type="InterPro" id="IPR056517">
    <property type="entry name" value="INTS7_HB"/>
</dbReference>
<evidence type="ECO:0008006" key="12">
    <source>
        <dbReference type="Google" id="ProtNLM"/>
    </source>
</evidence>
<evidence type="ECO:0000259" key="7">
    <source>
        <dbReference type="Pfam" id="PF22966"/>
    </source>
</evidence>
<dbReference type="Pfam" id="PF22966">
    <property type="entry name" value="INTS7_C_plants"/>
    <property type="match status" value="1"/>
</dbReference>
<dbReference type="AlphaFoldDB" id="A0AAP0ERT2"/>
<keyword evidence="5" id="KW-0539">Nucleus</keyword>
<sequence>MERVSAAFAMEWSIELEKGLRSKKPGGQIEAILKIGSRLVEWSEEHCPALVTMDMFGLVPGEDKMFANAILLRLADAFRTGDKHTKISVLKIFLLEYRHRTKKGNRYRGIFARESVPNYKEMLRRVKTVFDVGDVESRALALRLLGCWAHIAKDNADIRYMILSSLGSCHVLEVKASFFAAGCFSELSDDFASILLEALINIISSSKTSFTIKLAGARAFAKLNSSSILIGRAYKPRAPCLGKHRMFELYSHCELSRKLVENCSEEKFLIELLIALSKLASKSICLIHEQFFKPMQCGLSHMEESEWLELVSNVEKAAKSSNKSTRFLALKLLVDISCSNRTSTEAGHYGDGSEPLSSHILMLLGNEIAELVKTAVTSCETWSKVMEECRSLLKLVLRVVEEYPTVGVVALNIIFHSIRTFTEYCKEAIGARKQGSPPVQVVVTNEGETLSCFAVKLASCIYWFLEHCIKTLDEANGITDQVLEVMKLLVEVINQSNAFNYDVCVRYSLLLLSWGMWSCSKNENSEIHICNHYWIEHQRLSLSFAEKMMGDQNNWAAYAAGKSAACQGGWFAAAFTFRKLMDKVQSDVCHYWLKSLALLARSECAILLLFPEQSREVLNMLQISDMEAKFPLASSAIGQHDSWSFNSILISENLNKACNDVRSAADMLAPAAASTTDKTFVFQRWFLTLRGKVLETVGDMHKLLSSYNLRRENHGCNNVQAGGNTMVSNREPDKHYHSLLYFLSRILLQLRALVRKYDLLACSFFGMDKGSFKIIATLALHYSLLAFCTGFVLYCPSQHTHKQSEYSNMGKVDEFLFSMLFHDLAERLRHIDDEISTNLRHGLLLFGKPNSCFHVPHRALLDKAGCKEKETLDVCRFAVSGVLSIHEREKKLSVEEIPLDFYKIRLQLLSNVLEKWIGISLQVPKYFFEVRPCVGAELFVFDSNSRSDEPSIFSGFHLSLKLCLQLKNAPQITVRRLYCILASKPSYQAVKHIAEVKEQVGSTFQACEDDDAVDLNEKLLTKVTMNADITRRKHARSSSDDGSVWSCVEFEPNERMQGFSTCLLDVSAFPVGSYKIKWLGGCIDSKGSYWTLLPLNLIPVFNVKKPPDNLGQSRPNSATEQPKGNSGRETHKSVHSPPPCELRCCCSAVCLGVGPIRPNYSPTYLAGLEVEPGPS</sequence>
<gene>
    <name evidence="10" type="ORF">Syun_025246</name>
</gene>
<feature type="domain" description="Integrator complex subunit 7 N-terminal" evidence="8">
    <location>
        <begin position="14"/>
        <end position="215"/>
    </location>
</feature>
<feature type="compositionally biased region" description="Polar residues" evidence="6">
    <location>
        <begin position="1110"/>
        <end position="1124"/>
    </location>
</feature>
<dbReference type="GO" id="GO:0032039">
    <property type="term" value="C:integrator complex"/>
    <property type="evidence" value="ECO:0007669"/>
    <property type="project" value="InterPro"/>
</dbReference>
<name>A0AAP0ERT2_9MAGN</name>
<evidence type="ECO:0000256" key="2">
    <source>
        <dbReference type="ARBA" id="ARBA00004496"/>
    </source>
</evidence>
<evidence type="ECO:0000313" key="10">
    <source>
        <dbReference type="EMBL" id="KAK9098201.1"/>
    </source>
</evidence>
<evidence type="ECO:0000256" key="1">
    <source>
        <dbReference type="ARBA" id="ARBA00004123"/>
    </source>
</evidence>
<evidence type="ECO:0000313" key="11">
    <source>
        <dbReference type="Proteomes" id="UP001420932"/>
    </source>
</evidence>
<feature type="domain" description="Integrator complex subunit 7 helical bundle" evidence="9">
    <location>
        <begin position="573"/>
        <end position="785"/>
    </location>
</feature>
<evidence type="ECO:0000259" key="8">
    <source>
        <dbReference type="Pfam" id="PF24436"/>
    </source>
</evidence>
<dbReference type="Pfam" id="PF24437">
    <property type="entry name" value="INTS7_HB"/>
    <property type="match status" value="1"/>
</dbReference>
<dbReference type="PANTHER" id="PTHR13322">
    <property type="entry name" value="C1ORF73 PROTEIN"/>
    <property type="match status" value="1"/>
</dbReference>
<dbReference type="Pfam" id="PF24436">
    <property type="entry name" value="INTS7_N"/>
    <property type="match status" value="1"/>
</dbReference>
<evidence type="ECO:0000256" key="6">
    <source>
        <dbReference type="SAM" id="MobiDB-lite"/>
    </source>
</evidence>
<evidence type="ECO:0000256" key="4">
    <source>
        <dbReference type="ARBA" id="ARBA00022490"/>
    </source>
</evidence>
<comment type="caution">
    <text evidence="10">The sequence shown here is derived from an EMBL/GenBank/DDBJ whole genome shotgun (WGS) entry which is preliminary data.</text>
</comment>
<proteinExistence type="inferred from homology"/>
<dbReference type="InterPro" id="IPR056516">
    <property type="entry name" value="INTS7_N"/>
</dbReference>
<reference evidence="10 11" key="1">
    <citation type="submission" date="2024-01" db="EMBL/GenBank/DDBJ databases">
        <title>Genome assemblies of Stephania.</title>
        <authorList>
            <person name="Yang L."/>
        </authorList>
    </citation>
    <scope>NUCLEOTIDE SEQUENCE [LARGE SCALE GENOMIC DNA]</scope>
    <source>
        <strain evidence="10">YNDBR</strain>
        <tissue evidence="10">Leaf</tissue>
    </source>
</reference>
<comment type="similarity">
    <text evidence="3">Belongs to the Integrator subunit 7 family.</text>
</comment>
<evidence type="ECO:0000256" key="5">
    <source>
        <dbReference type="ARBA" id="ARBA00023242"/>
    </source>
</evidence>
<dbReference type="Proteomes" id="UP001420932">
    <property type="component" value="Unassembled WGS sequence"/>
</dbReference>
<keyword evidence="4" id="KW-0963">Cytoplasm</keyword>
<dbReference type="InterPro" id="IPR055195">
    <property type="entry name" value="INTS7_C_plant"/>
</dbReference>
<organism evidence="10 11">
    <name type="scientific">Stephania yunnanensis</name>
    <dbReference type="NCBI Taxonomy" id="152371"/>
    <lineage>
        <taxon>Eukaryota</taxon>
        <taxon>Viridiplantae</taxon>
        <taxon>Streptophyta</taxon>
        <taxon>Embryophyta</taxon>
        <taxon>Tracheophyta</taxon>
        <taxon>Spermatophyta</taxon>
        <taxon>Magnoliopsida</taxon>
        <taxon>Ranunculales</taxon>
        <taxon>Menispermaceae</taxon>
        <taxon>Menispermoideae</taxon>
        <taxon>Cissampelideae</taxon>
        <taxon>Stephania</taxon>
    </lineage>
</organism>
<evidence type="ECO:0000259" key="9">
    <source>
        <dbReference type="Pfam" id="PF24437"/>
    </source>
</evidence>
<dbReference type="InterPro" id="IPR016024">
    <property type="entry name" value="ARM-type_fold"/>
</dbReference>
<evidence type="ECO:0000256" key="3">
    <source>
        <dbReference type="ARBA" id="ARBA00008565"/>
    </source>
</evidence>
<feature type="region of interest" description="Disordered" evidence="6">
    <location>
        <begin position="1108"/>
        <end position="1138"/>
    </location>
</feature>
<comment type="subcellular location">
    <subcellularLocation>
        <location evidence="2">Cytoplasm</location>
    </subcellularLocation>
    <subcellularLocation>
        <location evidence="1">Nucleus</location>
    </subcellularLocation>
</comment>
<protein>
    <recommendedName>
        <fullName evidence="12">Integrator complex subunit 7</fullName>
    </recommendedName>
</protein>
<feature type="domain" description="Integrator complex subunit 7-like C-terminal" evidence="7">
    <location>
        <begin position="935"/>
        <end position="1104"/>
    </location>
</feature>
<dbReference type="GO" id="GO:0005737">
    <property type="term" value="C:cytoplasm"/>
    <property type="evidence" value="ECO:0007669"/>
    <property type="project" value="UniProtKB-SubCell"/>
</dbReference>
<dbReference type="PANTHER" id="PTHR13322:SF2">
    <property type="entry name" value="INTEGRATOR COMPLEX SUBUNIT 7"/>
    <property type="match status" value="1"/>
</dbReference>